<dbReference type="Gene3D" id="2.60.120.290">
    <property type="entry name" value="Spermadhesin, CUB domain"/>
    <property type="match status" value="1"/>
</dbReference>
<feature type="domain" description="CUB" evidence="3">
    <location>
        <begin position="11"/>
        <end position="120"/>
    </location>
</feature>
<accession>A0A2G9SH19</accession>
<dbReference type="SUPFAM" id="SSF49854">
    <property type="entry name" value="Spermadhesin, CUB domain"/>
    <property type="match status" value="1"/>
</dbReference>
<name>A0A2G9SH19_AQUCT</name>
<sequence length="133" mass="15229">MTALSLLSIDCDVQLFGLRGDIRNPVQPRFELDSPVCRIFIDVPPKYTIAVHALYMDLENGTNKTQSDYILIRDMKSMKSTAFHGNNLFYWESKGSRAEVEFNGDFSQDRVSFRAQYWAKERGKPIQNGDSVV</sequence>
<organism evidence="4 5">
    <name type="scientific">Aquarana catesbeiana</name>
    <name type="common">American bullfrog</name>
    <name type="synonym">Rana catesbeiana</name>
    <dbReference type="NCBI Taxonomy" id="8400"/>
    <lineage>
        <taxon>Eukaryota</taxon>
        <taxon>Metazoa</taxon>
        <taxon>Chordata</taxon>
        <taxon>Craniata</taxon>
        <taxon>Vertebrata</taxon>
        <taxon>Euteleostomi</taxon>
        <taxon>Amphibia</taxon>
        <taxon>Batrachia</taxon>
        <taxon>Anura</taxon>
        <taxon>Neobatrachia</taxon>
        <taxon>Ranoidea</taxon>
        <taxon>Ranidae</taxon>
        <taxon>Aquarana</taxon>
    </lineage>
</organism>
<dbReference type="OrthoDB" id="9942326at2759"/>
<keyword evidence="5" id="KW-1185">Reference proteome</keyword>
<evidence type="ECO:0000256" key="1">
    <source>
        <dbReference type="ARBA" id="ARBA00023157"/>
    </source>
</evidence>
<dbReference type="InterPro" id="IPR035914">
    <property type="entry name" value="Sperma_CUB_dom_sf"/>
</dbReference>
<dbReference type="Pfam" id="PF00431">
    <property type="entry name" value="CUB"/>
    <property type="match status" value="1"/>
</dbReference>
<dbReference type="AlphaFoldDB" id="A0A2G9SH19"/>
<dbReference type="Proteomes" id="UP000228934">
    <property type="component" value="Unassembled WGS sequence"/>
</dbReference>
<protein>
    <recommendedName>
        <fullName evidence="3">CUB domain-containing protein</fullName>
    </recommendedName>
</protein>
<evidence type="ECO:0000313" key="4">
    <source>
        <dbReference type="EMBL" id="PIO38803.1"/>
    </source>
</evidence>
<gene>
    <name evidence="4" type="ORF">AB205_0160720</name>
</gene>
<evidence type="ECO:0000313" key="5">
    <source>
        <dbReference type="Proteomes" id="UP000228934"/>
    </source>
</evidence>
<proteinExistence type="predicted"/>
<dbReference type="PROSITE" id="PS01180">
    <property type="entry name" value="CUB"/>
    <property type="match status" value="1"/>
</dbReference>
<comment type="caution">
    <text evidence="2">Lacks conserved residue(s) required for the propagation of feature annotation.</text>
</comment>
<dbReference type="EMBL" id="KV924372">
    <property type="protein sequence ID" value="PIO38803.1"/>
    <property type="molecule type" value="Genomic_DNA"/>
</dbReference>
<reference evidence="5" key="1">
    <citation type="journal article" date="2017" name="Nat. Commun.">
        <title>The North American bullfrog draft genome provides insight into hormonal regulation of long noncoding RNA.</title>
        <authorList>
            <person name="Hammond S.A."/>
            <person name="Warren R.L."/>
            <person name="Vandervalk B.P."/>
            <person name="Kucuk E."/>
            <person name="Khan H."/>
            <person name="Gibb E.A."/>
            <person name="Pandoh P."/>
            <person name="Kirk H."/>
            <person name="Zhao Y."/>
            <person name="Jones M."/>
            <person name="Mungall A.J."/>
            <person name="Coope R."/>
            <person name="Pleasance S."/>
            <person name="Moore R.A."/>
            <person name="Holt R.A."/>
            <person name="Round J.M."/>
            <person name="Ohora S."/>
            <person name="Walle B.V."/>
            <person name="Veldhoen N."/>
            <person name="Helbing C.C."/>
            <person name="Birol I."/>
        </authorList>
    </citation>
    <scope>NUCLEOTIDE SEQUENCE [LARGE SCALE GENOMIC DNA]</scope>
</reference>
<evidence type="ECO:0000259" key="3">
    <source>
        <dbReference type="PROSITE" id="PS01180"/>
    </source>
</evidence>
<dbReference type="InterPro" id="IPR000859">
    <property type="entry name" value="CUB_dom"/>
</dbReference>
<evidence type="ECO:0000256" key="2">
    <source>
        <dbReference type="PROSITE-ProRule" id="PRU00059"/>
    </source>
</evidence>
<keyword evidence="1" id="KW-1015">Disulfide bond</keyword>